<comment type="similarity">
    <text evidence="1">Belongs to the 'phage' integrase family.</text>
</comment>
<dbReference type="Gene3D" id="1.10.443.10">
    <property type="entry name" value="Intergrase catalytic core"/>
    <property type="match status" value="1"/>
</dbReference>
<dbReference type="Pfam" id="PF13102">
    <property type="entry name" value="Phage_int_SAM_5"/>
    <property type="match status" value="1"/>
</dbReference>
<name>A0ABY8RD11_9FLAO</name>
<protein>
    <submittedName>
        <fullName evidence="5">Site-specific integrase</fullName>
    </submittedName>
</protein>
<dbReference type="PROSITE" id="PS51898">
    <property type="entry name" value="TYR_RECOMBINASE"/>
    <property type="match status" value="1"/>
</dbReference>
<dbReference type="InterPro" id="IPR002104">
    <property type="entry name" value="Integrase_catalytic"/>
</dbReference>
<dbReference type="InterPro" id="IPR011010">
    <property type="entry name" value="DNA_brk_join_enz"/>
</dbReference>
<proteinExistence type="inferred from homology"/>
<dbReference type="InterPro" id="IPR013762">
    <property type="entry name" value="Integrase-like_cat_sf"/>
</dbReference>
<dbReference type="CDD" id="cd01185">
    <property type="entry name" value="INTN1_C_like"/>
    <property type="match status" value="1"/>
</dbReference>
<evidence type="ECO:0000313" key="5">
    <source>
        <dbReference type="EMBL" id="WHF51850.1"/>
    </source>
</evidence>
<keyword evidence="2" id="KW-0238">DNA-binding</keyword>
<evidence type="ECO:0000256" key="1">
    <source>
        <dbReference type="ARBA" id="ARBA00008857"/>
    </source>
</evidence>
<evidence type="ECO:0000256" key="3">
    <source>
        <dbReference type="ARBA" id="ARBA00023172"/>
    </source>
</evidence>
<dbReference type="Pfam" id="PF00589">
    <property type="entry name" value="Phage_integrase"/>
    <property type="match status" value="1"/>
</dbReference>
<organism evidence="5 6">
    <name type="scientific">Chryseobacterium gotjawalense</name>
    <dbReference type="NCBI Taxonomy" id="3042315"/>
    <lineage>
        <taxon>Bacteria</taxon>
        <taxon>Pseudomonadati</taxon>
        <taxon>Bacteroidota</taxon>
        <taxon>Flavobacteriia</taxon>
        <taxon>Flavobacteriales</taxon>
        <taxon>Weeksellaceae</taxon>
        <taxon>Chryseobacterium group</taxon>
        <taxon>Chryseobacterium</taxon>
    </lineage>
</organism>
<dbReference type="PANTHER" id="PTHR30349:SF64">
    <property type="entry name" value="PROPHAGE INTEGRASE INTD-RELATED"/>
    <property type="match status" value="1"/>
</dbReference>
<dbReference type="EMBL" id="CP124855">
    <property type="protein sequence ID" value="WHF51850.1"/>
    <property type="molecule type" value="Genomic_DNA"/>
</dbReference>
<dbReference type="InterPro" id="IPR010998">
    <property type="entry name" value="Integrase_recombinase_N"/>
</dbReference>
<dbReference type="InterPro" id="IPR050090">
    <property type="entry name" value="Tyrosine_recombinase_XerCD"/>
</dbReference>
<keyword evidence="3" id="KW-0233">DNA recombination</keyword>
<dbReference type="RefSeq" id="WP_282905170.1">
    <property type="nucleotide sequence ID" value="NZ_CP124855.1"/>
</dbReference>
<dbReference type="SUPFAM" id="SSF56349">
    <property type="entry name" value="DNA breaking-rejoining enzymes"/>
    <property type="match status" value="1"/>
</dbReference>
<reference evidence="5 6" key="1">
    <citation type="submission" date="2023-05" db="EMBL/GenBank/DDBJ databases">
        <title>Genomic insight into Chryseobacterium sp. wdc7 isolated forest soil (Gotjawal).</title>
        <authorList>
            <person name="Park S.-J."/>
        </authorList>
    </citation>
    <scope>NUCLEOTIDE SEQUENCE [LARGE SCALE GENOMIC DNA]</scope>
    <source>
        <strain evidence="6">wdc7</strain>
    </source>
</reference>
<sequence length="409" mass="47314">MATKVALRQKTISKGRKSLYLDFYPPIINAETGEPTRREFLGLYLFIDKAELKKEMQSKGKSKEVIEQLQKDLKPLTSTEKKHNEETLKIAESIRQKRNNFINKPEIYSHYEKEQLRLKAAGEQNFVEYFKKLADKRKASNHDNWISAYNYLKQFTKGVLPFSKLNEQFLEDFKEYLLTTKSIKSKQMIKVTLSQNSAVSYFNKVKASMKQAYKDGILQNDLNAKISPIKAKETRREYLTIEELNNLVKTPCNNELLKRAALFSALTGLRYSDIKKLTWSEIEFVKGQGYFLKFEQEKTEGIEYLPISEQAVSLCGEVREPKSIVFDGLRYTAYHSKHLGQWLGAAGITKDITFHNFRHTFATLQLFNGTDIYTVSKMLGHKDLKTTQVYAKVVDEAKRKATGNIKLDF</sequence>
<evidence type="ECO:0000313" key="6">
    <source>
        <dbReference type="Proteomes" id="UP001241656"/>
    </source>
</evidence>
<dbReference type="InterPro" id="IPR025269">
    <property type="entry name" value="SAM-like_dom"/>
</dbReference>
<dbReference type="Gene3D" id="1.10.150.130">
    <property type="match status" value="1"/>
</dbReference>
<dbReference type="Proteomes" id="UP001241656">
    <property type="component" value="Chromosome"/>
</dbReference>
<evidence type="ECO:0000259" key="4">
    <source>
        <dbReference type="PROSITE" id="PS51898"/>
    </source>
</evidence>
<evidence type="ECO:0000256" key="2">
    <source>
        <dbReference type="ARBA" id="ARBA00023125"/>
    </source>
</evidence>
<gene>
    <name evidence="5" type="ORF">QGN23_00895</name>
</gene>
<feature type="domain" description="Tyr recombinase" evidence="4">
    <location>
        <begin position="234"/>
        <end position="403"/>
    </location>
</feature>
<keyword evidence="6" id="KW-1185">Reference proteome</keyword>
<accession>A0ABY8RD11</accession>
<dbReference type="PANTHER" id="PTHR30349">
    <property type="entry name" value="PHAGE INTEGRASE-RELATED"/>
    <property type="match status" value="1"/>
</dbReference>